<dbReference type="PIRSF" id="PIRSF001589">
    <property type="entry name" value="Asn_synthetase_glu-h"/>
    <property type="match status" value="1"/>
</dbReference>
<dbReference type="InterPro" id="IPR051857">
    <property type="entry name" value="Asn_synthetase_domain"/>
</dbReference>
<keyword evidence="3 10" id="KW-0028">Amino-acid biosynthesis</keyword>
<dbReference type="PANTHER" id="PTHR45937:SF1">
    <property type="entry name" value="ASPARAGINE SYNTHETASE DOMAIN-CONTAINING PROTEIN 1"/>
    <property type="match status" value="1"/>
</dbReference>
<dbReference type="UniPathway" id="UPA00134">
    <property type="reaction ID" value="UER00195"/>
</dbReference>
<dbReference type="InterPro" id="IPR006426">
    <property type="entry name" value="Asn_synth_AEB"/>
</dbReference>
<dbReference type="SUPFAM" id="SSF52402">
    <property type="entry name" value="Adenine nucleotide alpha hydrolases-like"/>
    <property type="match status" value="1"/>
</dbReference>
<sequence>MCGIGLCVRLCAAGSPKSSAPSLNSETVAFLKRRGPEGIRREEVKLTDTSGFTLTATVLGFRGRQLTQQPVKDELGNMLAWNGEIFNDNKARSLQVPDKECDTNVLLHRLSQCTCDSELLNTMSCIEGPWAFVYFKSDKQQLWFGRDVFGRRSLLYRINDNGLALASVVNALQDEIWRELPADGIYCLDLNQSASRGSCALCLFPWHRLPAGDLFEPGSLRSHPLSPTLVCSIDPGISSPLNKELGSGPPPMPPLGRNFFRKVVEKHEEIQLAMSQLDSVLLEAVRRRLSNHMMVCQRCMRKHREGLTDTPQCNHASVAVLFSGGLDSMVIAAMCARVLPRSCPIDLLNVAFEHQLHMIDSQSKTKNWFKSFDAPDRLSAKLGVDELRAAFPERQWNLVEIDVVKEELQFDRAYHIHNLIYPLETVLDDSLGCALWFAARGRGKISGDPYTSPARVVFVGMGADEQLGGYSRHMVKYKNSGWEGLVEEISADLNRIAERNLGRDDRIISDHGREGRFPYLDRDVVSFLNRVPIWMKVNPHLPRGIGDKMLLRVLAASLHLEEAACRPKRAMQFGTRVVHAEEDRAKGGDICQKLMDMELGSVPESEKAYWKM</sequence>
<evidence type="ECO:0000256" key="10">
    <source>
        <dbReference type="PIRSR" id="PIRSR001589-1"/>
    </source>
</evidence>
<dbReference type="GO" id="GO:0004066">
    <property type="term" value="F:asparagine synthase (glutamine-hydrolyzing) activity"/>
    <property type="evidence" value="ECO:0007669"/>
    <property type="project" value="InterPro"/>
</dbReference>
<evidence type="ECO:0000256" key="11">
    <source>
        <dbReference type="PIRSR" id="PIRSR001589-2"/>
    </source>
</evidence>
<keyword evidence="5 9" id="KW-0067">ATP-binding</keyword>
<evidence type="ECO:0000256" key="8">
    <source>
        <dbReference type="ARBA" id="ARBA00030234"/>
    </source>
</evidence>
<feature type="binding site" evidence="11">
    <location>
        <position position="102"/>
    </location>
    <ligand>
        <name>L-glutamine</name>
        <dbReference type="ChEBI" id="CHEBI:58359"/>
    </ligand>
</feature>
<organism evidence="13">
    <name type="scientific">Rhipicephalus appendiculatus</name>
    <name type="common">Brown ear tick</name>
    <dbReference type="NCBI Taxonomy" id="34631"/>
    <lineage>
        <taxon>Eukaryota</taxon>
        <taxon>Metazoa</taxon>
        <taxon>Ecdysozoa</taxon>
        <taxon>Arthropoda</taxon>
        <taxon>Chelicerata</taxon>
        <taxon>Arachnida</taxon>
        <taxon>Acari</taxon>
        <taxon>Parasitiformes</taxon>
        <taxon>Ixodida</taxon>
        <taxon>Ixodoidea</taxon>
        <taxon>Ixodidae</taxon>
        <taxon>Rhipicephalinae</taxon>
        <taxon>Rhipicephalus</taxon>
        <taxon>Rhipicephalus</taxon>
    </lineage>
</organism>
<dbReference type="Gene3D" id="3.40.50.620">
    <property type="entry name" value="HUPs"/>
    <property type="match status" value="1"/>
</dbReference>
<dbReference type="CDD" id="cd01991">
    <property type="entry name" value="Asn_synthase_B_C"/>
    <property type="match status" value="1"/>
</dbReference>
<evidence type="ECO:0000256" key="2">
    <source>
        <dbReference type="ARBA" id="ARBA00021389"/>
    </source>
</evidence>
<dbReference type="Pfam" id="PF13537">
    <property type="entry name" value="GATase_7"/>
    <property type="match status" value="1"/>
</dbReference>
<dbReference type="SUPFAM" id="SSF56235">
    <property type="entry name" value="N-terminal nucleophile aminohydrolases (Ntn hydrolases)"/>
    <property type="match status" value="1"/>
</dbReference>
<dbReference type="InterPro" id="IPR029055">
    <property type="entry name" value="Ntn_hydrolases_N"/>
</dbReference>
<protein>
    <recommendedName>
        <fullName evidence="2">Asparagine synthetase [glutamine-hydrolyzing]</fullName>
    </recommendedName>
    <alternativeName>
        <fullName evidence="8">Glutamine-dependent asparagine synthetase</fullName>
    </alternativeName>
</protein>
<comment type="pathway">
    <text evidence="1">Amino-acid biosynthesis; L-asparagine biosynthesis; L-asparagine from L-aspartate (L-Gln route): step 1/1.</text>
</comment>
<evidence type="ECO:0000256" key="4">
    <source>
        <dbReference type="ARBA" id="ARBA00022741"/>
    </source>
</evidence>
<dbReference type="InterPro" id="IPR001962">
    <property type="entry name" value="Asn_synthase"/>
</dbReference>
<evidence type="ECO:0000313" key="13">
    <source>
        <dbReference type="EMBL" id="JAP79614.1"/>
    </source>
</evidence>
<keyword evidence="6 10" id="KW-0061">Asparagine biosynthesis</keyword>
<dbReference type="PANTHER" id="PTHR45937">
    <property type="entry name" value="ASPARAGINE SYNTHETASE DOMAIN-CONTAINING PROTEIN 1"/>
    <property type="match status" value="1"/>
</dbReference>
<evidence type="ECO:0000256" key="1">
    <source>
        <dbReference type="ARBA" id="ARBA00005187"/>
    </source>
</evidence>
<dbReference type="AlphaFoldDB" id="A0A131YK05"/>
<dbReference type="GO" id="GO:0070981">
    <property type="term" value="P:L-asparagine biosynthetic process"/>
    <property type="evidence" value="ECO:0007669"/>
    <property type="project" value="UniProtKB-UniPathway"/>
</dbReference>
<accession>A0A131YK05</accession>
<reference evidence="13" key="1">
    <citation type="journal article" date="2016" name="Ticks Tick Borne Dis.">
        <title>De novo assembly and annotation of the salivary gland transcriptome of Rhipicephalus appendiculatus male and female ticks during blood feeding.</title>
        <authorList>
            <person name="de Castro M.H."/>
            <person name="de Klerk D."/>
            <person name="Pienaar R."/>
            <person name="Latif A.A."/>
            <person name="Rees D.J."/>
            <person name="Mans B.J."/>
        </authorList>
    </citation>
    <scope>NUCLEOTIDE SEQUENCE</scope>
    <source>
        <tissue evidence="13">Salivary glands</tissue>
    </source>
</reference>
<evidence type="ECO:0000256" key="7">
    <source>
        <dbReference type="ARBA" id="ARBA00022962"/>
    </source>
</evidence>
<evidence type="ECO:0000256" key="5">
    <source>
        <dbReference type="ARBA" id="ARBA00022840"/>
    </source>
</evidence>
<dbReference type="Gene3D" id="3.60.20.10">
    <property type="entry name" value="Glutamine Phosphoribosylpyrophosphate, subunit 1, domain 1"/>
    <property type="match status" value="1"/>
</dbReference>
<name>A0A131YK05_RHIAP</name>
<evidence type="ECO:0000256" key="6">
    <source>
        <dbReference type="ARBA" id="ARBA00022888"/>
    </source>
</evidence>
<dbReference type="Pfam" id="PF00733">
    <property type="entry name" value="Asn_synthase"/>
    <property type="match status" value="1"/>
</dbReference>
<keyword evidence="4 9" id="KW-0547">Nucleotide-binding</keyword>
<evidence type="ECO:0000256" key="9">
    <source>
        <dbReference type="PIRNR" id="PIRNR001589"/>
    </source>
</evidence>
<dbReference type="InterPro" id="IPR017932">
    <property type="entry name" value="GATase_2_dom"/>
</dbReference>
<dbReference type="GO" id="GO:0005524">
    <property type="term" value="F:ATP binding"/>
    <property type="evidence" value="ECO:0007669"/>
    <property type="project" value="UniProtKB-KW"/>
</dbReference>
<keyword evidence="7 10" id="KW-0315">Glutamine amidotransferase</keyword>
<dbReference type="InterPro" id="IPR014729">
    <property type="entry name" value="Rossmann-like_a/b/a_fold"/>
</dbReference>
<evidence type="ECO:0000259" key="12">
    <source>
        <dbReference type="PROSITE" id="PS51278"/>
    </source>
</evidence>
<evidence type="ECO:0000256" key="3">
    <source>
        <dbReference type="ARBA" id="ARBA00022605"/>
    </source>
</evidence>
<dbReference type="EMBL" id="GEDV01008943">
    <property type="protein sequence ID" value="JAP79614.1"/>
    <property type="molecule type" value="Transcribed_RNA"/>
</dbReference>
<feature type="domain" description="Glutamine amidotransferase type-2" evidence="12">
    <location>
        <begin position="2"/>
        <end position="220"/>
    </location>
</feature>
<feature type="active site" description="For GATase activity" evidence="10">
    <location>
        <position position="2"/>
    </location>
</feature>
<proteinExistence type="predicted"/>
<dbReference type="PROSITE" id="PS51278">
    <property type="entry name" value="GATASE_TYPE_2"/>
    <property type="match status" value="1"/>
</dbReference>